<dbReference type="InterPro" id="IPR000996">
    <property type="entry name" value="Clathrin_L-chain"/>
</dbReference>
<keyword evidence="10" id="KW-1185">Reference proteome</keyword>
<proteinExistence type="inferred from homology"/>
<evidence type="ECO:0000256" key="4">
    <source>
        <dbReference type="ARBA" id="ARBA00023136"/>
    </source>
</evidence>
<dbReference type="GO" id="GO:0072583">
    <property type="term" value="P:clathrin-dependent endocytosis"/>
    <property type="evidence" value="ECO:0007669"/>
    <property type="project" value="TreeGrafter"/>
</dbReference>
<feature type="compositionally biased region" description="Polar residues" evidence="8">
    <location>
        <begin position="356"/>
        <end position="365"/>
    </location>
</feature>
<dbReference type="Gramene" id="OIW08376">
    <property type="protein sequence ID" value="OIW08376"/>
    <property type="gene ID" value="TanjilG_03052"/>
</dbReference>
<evidence type="ECO:0000313" key="9">
    <source>
        <dbReference type="EMBL" id="OIW08376.1"/>
    </source>
</evidence>
<dbReference type="EMBL" id="CM007367">
    <property type="protein sequence ID" value="OIW08376.1"/>
    <property type="molecule type" value="Genomic_DNA"/>
</dbReference>
<dbReference type="GO" id="GO:0030130">
    <property type="term" value="C:clathrin coat of trans-Golgi network vesicle"/>
    <property type="evidence" value="ECO:0007669"/>
    <property type="project" value="InterPro"/>
</dbReference>
<dbReference type="STRING" id="3871.A0A4P1RD04"/>
<evidence type="ECO:0000256" key="3">
    <source>
        <dbReference type="ARBA" id="ARBA00005263"/>
    </source>
</evidence>
<comment type="similarity">
    <text evidence="3 7">Belongs to the clathrin light chain family.</text>
</comment>
<gene>
    <name evidence="9" type="ORF">TanjilG_03052</name>
</gene>
<reference evidence="9 10" key="1">
    <citation type="journal article" date="2017" name="Plant Biotechnol. J.">
        <title>A comprehensive draft genome sequence for lupin (Lupinus angustifolius), an emerging health food: insights into plant-microbe interactions and legume evolution.</title>
        <authorList>
            <person name="Hane J.K."/>
            <person name="Ming Y."/>
            <person name="Kamphuis L.G."/>
            <person name="Nelson M.N."/>
            <person name="Garg G."/>
            <person name="Atkins C.A."/>
            <person name="Bayer P.E."/>
            <person name="Bravo A."/>
            <person name="Bringans S."/>
            <person name="Cannon S."/>
            <person name="Edwards D."/>
            <person name="Foley R."/>
            <person name="Gao L.L."/>
            <person name="Harrison M.J."/>
            <person name="Huang W."/>
            <person name="Hurgobin B."/>
            <person name="Li S."/>
            <person name="Liu C.W."/>
            <person name="McGrath A."/>
            <person name="Morahan G."/>
            <person name="Murray J."/>
            <person name="Weller J."/>
            <person name="Jian J."/>
            <person name="Singh K.B."/>
        </authorList>
    </citation>
    <scope>NUCLEOTIDE SEQUENCE [LARGE SCALE GENOMIC DNA]</scope>
    <source>
        <strain evidence="10">cv. Tanjil</strain>
        <tissue evidence="9">Whole plant</tissue>
    </source>
</reference>
<evidence type="ECO:0000256" key="8">
    <source>
        <dbReference type="SAM" id="MobiDB-lite"/>
    </source>
</evidence>
<comment type="subcellular location">
    <subcellularLocation>
        <location evidence="2 7">Cytoplasmic vesicle membrane</location>
        <topology evidence="2 7">Peripheral membrane protein</topology>
        <orientation evidence="2 7">Cytoplasmic side</orientation>
    </subcellularLocation>
    <subcellularLocation>
        <location evidence="7">Membrane</location>
        <location evidence="7">Coated pit</location>
        <topology evidence="7">Peripheral membrane protein</topology>
        <orientation evidence="7">Cytoplasmic side</orientation>
    </subcellularLocation>
    <text evidence="7">Cytoplasmic face of coated pits and vesicles.</text>
</comment>
<feature type="compositionally biased region" description="Basic and acidic residues" evidence="8">
    <location>
        <begin position="269"/>
        <end position="290"/>
    </location>
</feature>
<feature type="compositionally biased region" description="Basic and acidic residues" evidence="8">
    <location>
        <begin position="215"/>
        <end position="230"/>
    </location>
</feature>
<dbReference type="GO" id="GO:0032050">
    <property type="term" value="F:clathrin heavy chain binding"/>
    <property type="evidence" value="ECO:0007669"/>
    <property type="project" value="TreeGrafter"/>
</dbReference>
<dbReference type="Pfam" id="PF01086">
    <property type="entry name" value="Clathrin_lg_ch"/>
    <property type="match status" value="1"/>
</dbReference>
<feature type="region of interest" description="Disordered" evidence="8">
    <location>
        <begin position="1"/>
        <end position="24"/>
    </location>
</feature>
<dbReference type="KEGG" id="lang:109351824"/>
<evidence type="ECO:0000256" key="2">
    <source>
        <dbReference type="ARBA" id="ARBA00004180"/>
    </source>
</evidence>
<comment type="function">
    <text evidence="1 7">Clathrin is the major protein of the polyhedral coat of coated pits and vesicles.</text>
</comment>
<keyword evidence="5 7" id="KW-0168">Coated pit</keyword>
<protein>
    <recommendedName>
        <fullName evidence="7">Clathrin light chain</fullName>
    </recommendedName>
</protein>
<dbReference type="OrthoDB" id="782264at2759"/>
<keyword evidence="4 7" id="KW-0472">Membrane</keyword>
<feature type="region of interest" description="Disordered" evidence="8">
    <location>
        <begin position="50"/>
        <end position="120"/>
    </location>
</feature>
<sequence length="365" mass="39806">MASSFESFGNEGEDDDSFMGYGAQNSHYQDYESSTFVSSDNYAAAGDRPNLTVDPSFGGENPYSPPVYGFGISTPDPNHVTPFEPEPAGDGYATPAAADDDDGIFTSDGGGGGPLLPDPIQMQEEGFARREWRRQNSIHLEEKEKREKELRNQIIQEAEDYKQAFYEKRKVNCETNKANNREREKINLANQDKFHKEADKHYWKAIAEMIPREVPNIEKRRGKKEAENKPSVHVIQGPKPGKPTELARMRQMILKLKQNPPRHMMPPPPKEDKDGKGSKDAKEGKDDKSGKSSTPTAVDSAAGNKPVSPLKEGAAGNKPVSPSKEGAAGNKPASPSKEGAANSAPEAPAVVEDEQAPSSEPSADQ</sequence>
<dbReference type="GO" id="GO:0005198">
    <property type="term" value="F:structural molecule activity"/>
    <property type="evidence" value="ECO:0007669"/>
    <property type="project" value="InterPro"/>
</dbReference>
<evidence type="ECO:0000256" key="1">
    <source>
        <dbReference type="ARBA" id="ARBA00003913"/>
    </source>
</evidence>
<dbReference type="GO" id="GO:0030132">
    <property type="term" value="C:clathrin coat of coated pit"/>
    <property type="evidence" value="ECO:0007669"/>
    <property type="project" value="InterPro"/>
</dbReference>
<keyword evidence="6 7" id="KW-0968">Cytoplasmic vesicle</keyword>
<feature type="region of interest" description="Disordered" evidence="8">
    <location>
        <begin position="213"/>
        <end position="365"/>
    </location>
</feature>
<accession>A0A4P1RD04</accession>
<evidence type="ECO:0000313" key="10">
    <source>
        <dbReference type="Proteomes" id="UP000188354"/>
    </source>
</evidence>
<dbReference type="PANTHER" id="PTHR10639:SF33">
    <property type="entry name" value="CLATHRIN LIGHT CHAIN 1"/>
    <property type="match status" value="1"/>
</dbReference>
<dbReference type="AlphaFoldDB" id="A0A4P1RD04"/>
<name>A0A4P1RD04_LUPAN</name>
<organism evidence="9 10">
    <name type="scientific">Lupinus angustifolius</name>
    <name type="common">Narrow-leaved blue lupine</name>
    <dbReference type="NCBI Taxonomy" id="3871"/>
    <lineage>
        <taxon>Eukaryota</taxon>
        <taxon>Viridiplantae</taxon>
        <taxon>Streptophyta</taxon>
        <taxon>Embryophyta</taxon>
        <taxon>Tracheophyta</taxon>
        <taxon>Spermatophyta</taxon>
        <taxon>Magnoliopsida</taxon>
        <taxon>eudicotyledons</taxon>
        <taxon>Gunneridae</taxon>
        <taxon>Pentapetalae</taxon>
        <taxon>rosids</taxon>
        <taxon>fabids</taxon>
        <taxon>Fabales</taxon>
        <taxon>Fabaceae</taxon>
        <taxon>Papilionoideae</taxon>
        <taxon>50 kb inversion clade</taxon>
        <taxon>genistoids sensu lato</taxon>
        <taxon>core genistoids</taxon>
        <taxon>Genisteae</taxon>
        <taxon>Lupinus</taxon>
    </lineage>
</organism>
<evidence type="ECO:0000256" key="6">
    <source>
        <dbReference type="ARBA" id="ARBA00023329"/>
    </source>
</evidence>
<evidence type="ECO:0000256" key="5">
    <source>
        <dbReference type="ARBA" id="ARBA00023176"/>
    </source>
</evidence>
<evidence type="ECO:0000256" key="7">
    <source>
        <dbReference type="RuleBase" id="RU363137"/>
    </source>
</evidence>
<dbReference type="Proteomes" id="UP000188354">
    <property type="component" value="Chromosome LG07"/>
</dbReference>
<dbReference type="GO" id="GO:0006886">
    <property type="term" value="P:intracellular protein transport"/>
    <property type="evidence" value="ECO:0007669"/>
    <property type="project" value="InterPro"/>
</dbReference>
<dbReference type="PANTHER" id="PTHR10639">
    <property type="entry name" value="CLATHRIN LIGHT CHAIN"/>
    <property type="match status" value="1"/>
</dbReference>